<dbReference type="AlphaFoldDB" id="A0AAD5NVU5"/>
<proteinExistence type="predicted"/>
<feature type="compositionally biased region" description="Low complexity" evidence="1">
    <location>
        <begin position="32"/>
        <end position="44"/>
    </location>
</feature>
<evidence type="ECO:0000313" key="2">
    <source>
        <dbReference type="EMBL" id="KAI9186271.1"/>
    </source>
</evidence>
<keyword evidence="3" id="KW-1185">Reference proteome</keyword>
<name>A0AAD5NVU5_ACENE</name>
<comment type="caution">
    <text evidence="2">The sequence shown here is derived from an EMBL/GenBank/DDBJ whole genome shotgun (WGS) entry which is preliminary data.</text>
</comment>
<gene>
    <name evidence="2" type="ORF">LWI28_015613</name>
</gene>
<protein>
    <submittedName>
        <fullName evidence="2">Uncharacterized protein</fullName>
    </submittedName>
</protein>
<accession>A0AAD5NVU5</accession>
<reference evidence="2" key="1">
    <citation type="journal article" date="2022" name="Plant J.">
        <title>Strategies of tolerance reflected in two North American maple genomes.</title>
        <authorList>
            <person name="McEvoy S.L."/>
            <person name="Sezen U.U."/>
            <person name="Trouern-Trend A."/>
            <person name="McMahon S.M."/>
            <person name="Schaberg P.G."/>
            <person name="Yang J."/>
            <person name="Wegrzyn J.L."/>
            <person name="Swenson N.G."/>
        </authorList>
    </citation>
    <scope>NUCLEOTIDE SEQUENCE</scope>
    <source>
        <strain evidence="2">91603</strain>
    </source>
</reference>
<feature type="region of interest" description="Disordered" evidence="1">
    <location>
        <begin position="18"/>
        <end position="44"/>
    </location>
</feature>
<reference evidence="2" key="2">
    <citation type="submission" date="2023-02" db="EMBL/GenBank/DDBJ databases">
        <authorList>
            <person name="Swenson N.G."/>
            <person name="Wegrzyn J.L."/>
            <person name="Mcevoy S.L."/>
        </authorList>
    </citation>
    <scope>NUCLEOTIDE SEQUENCE</scope>
    <source>
        <strain evidence="2">91603</strain>
        <tissue evidence="2">Leaf</tissue>
    </source>
</reference>
<evidence type="ECO:0000313" key="3">
    <source>
        <dbReference type="Proteomes" id="UP001064489"/>
    </source>
</evidence>
<evidence type="ECO:0000256" key="1">
    <source>
        <dbReference type="SAM" id="MobiDB-lite"/>
    </source>
</evidence>
<dbReference type="Proteomes" id="UP001064489">
    <property type="component" value="Chromosome 3"/>
</dbReference>
<organism evidence="2 3">
    <name type="scientific">Acer negundo</name>
    <name type="common">Box elder</name>
    <dbReference type="NCBI Taxonomy" id="4023"/>
    <lineage>
        <taxon>Eukaryota</taxon>
        <taxon>Viridiplantae</taxon>
        <taxon>Streptophyta</taxon>
        <taxon>Embryophyta</taxon>
        <taxon>Tracheophyta</taxon>
        <taxon>Spermatophyta</taxon>
        <taxon>Magnoliopsida</taxon>
        <taxon>eudicotyledons</taxon>
        <taxon>Gunneridae</taxon>
        <taxon>Pentapetalae</taxon>
        <taxon>rosids</taxon>
        <taxon>malvids</taxon>
        <taxon>Sapindales</taxon>
        <taxon>Sapindaceae</taxon>
        <taxon>Hippocastanoideae</taxon>
        <taxon>Acereae</taxon>
        <taxon>Acer</taxon>
    </lineage>
</organism>
<sequence length="76" mass="8214">MGCLLVFVGGDESDRVKERSVSLLNESRSKDSLSTTSSSASNPSKHVKLLCSMLESNALFHEIFGNSDQQSHVLTA</sequence>
<dbReference type="EMBL" id="JAJSOW010000100">
    <property type="protein sequence ID" value="KAI9186271.1"/>
    <property type="molecule type" value="Genomic_DNA"/>
</dbReference>